<evidence type="ECO:0000313" key="4">
    <source>
        <dbReference type="Proteomes" id="UP000192602"/>
    </source>
</evidence>
<dbReference type="PROSITE" id="PS50883">
    <property type="entry name" value="EAL"/>
    <property type="match status" value="1"/>
</dbReference>
<dbReference type="InterPro" id="IPR001633">
    <property type="entry name" value="EAL_dom"/>
</dbReference>
<dbReference type="OrthoDB" id="9790732at2"/>
<dbReference type="Gene3D" id="3.20.20.450">
    <property type="entry name" value="EAL domain"/>
    <property type="match status" value="1"/>
</dbReference>
<feature type="domain" description="EAL" evidence="1">
    <location>
        <begin position="356"/>
        <end position="600"/>
    </location>
</feature>
<keyword evidence="4" id="KW-1185">Reference proteome</keyword>
<dbReference type="AlphaFoldDB" id="A0A1W1WQP1"/>
<feature type="domain" description="GGDEF" evidence="2">
    <location>
        <begin position="222"/>
        <end position="347"/>
    </location>
</feature>
<evidence type="ECO:0000259" key="1">
    <source>
        <dbReference type="PROSITE" id="PS50883"/>
    </source>
</evidence>
<dbReference type="InterPro" id="IPR000160">
    <property type="entry name" value="GGDEF_dom"/>
</dbReference>
<dbReference type="PANTHER" id="PTHR33121:SF79">
    <property type="entry name" value="CYCLIC DI-GMP PHOSPHODIESTERASE PDED-RELATED"/>
    <property type="match status" value="1"/>
</dbReference>
<dbReference type="Pfam" id="PF00563">
    <property type="entry name" value="EAL"/>
    <property type="match status" value="1"/>
</dbReference>
<evidence type="ECO:0000313" key="3">
    <source>
        <dbReference type="EMBL" id="SMC08515.1"/>
    </source>
</evidence>
<dbReference type="Pfam" id="PF00990">
    <property type="entry name" value="GGDEF"/>
    <property type="match status" value="1"/>
</dbReference>
<gene>
    <name evidence="3" type="ORF">SAMN05660197_0267</name>
</gene>
<dbReference type="SMART" id="SM00052">
    <property type="entry name" value="EAL"/>
    <property type="match status" value="1"/>
</dbReference>
<dbReference type="InterPro" id="IPR029787">
    <property type="entry name" value="Nucleotide_cyclase"/>
</dbReference>
<dbReference type="CDD" id="cd01948">
    <property type="entry name" value="EAL"/>
    <property type="match status" value="1"/>
</dbReference>
<dbReference type="SMART" id="SM00267">
    <property type="entry name" value="GGDEF"/>
    <property type="match status" value="1"/>
</dbReference>
<dbReference type="InterPro" id="IPR043128">
    <property type="entry name" value="Rev_trsase/Diguanyl_cyclase"/>
</dbReference>
<sequence>MIALLSQMLSETLEDEVEIVSKKEFAYPKERKFFAIDSEYVFIYNKHLMPKKLHIIKTLLAQFIRLYQQNEDELKKLKIIHKEVDNILHSNELFFEKKGDIASFFSFLHKEDIQFVLIENGKVLFNNGIDTFTIETTLKKLKKAAIVSLPIGEGALFATNKGFYTIILLKKRGSIDPFIKKLMNSRLLWINALYEARVSYEVDRLTGLYTRSKFLTDLPMHKKRSFIFINIKNFKVINQLYNDAIGDRVLQELAERFRQGFGHEHIYRIYGDRFAIICEEKELQNFIDILWGIETKAFLIYNDETKEYIEPQLKFGVFVSREYHDEMLELANIAFKQCQKALCYYKDDIKPMLQEEIEYTYLLTRALDEDGIEPYFQKVIDKKNGTVHYYEVLMRIVIDEKVYPPVKFLDIAKKKGLYKKLSTVMIEKAIAAAKKLQQRVSINIDIFDILEKDFMANIQKLLQKYQIASHMLQFEILETEDIYQYSSEVKAFISTMRSLGIGVALDDFGKGYSNFAIIKDFDLDLLKIDMSIVRHIGKSEESFLILKSIAEFASLLHIETTAEGVGSEEIYQKVLQTPINYLQGFFIDKPKPLEEILIQQ</sequence>
<dbReference type="STRING" id="1069081.SAMN05660197_0267"/>
<dbReference type="GO" id="GO:0071111">
    <property type="term" value="F:cyclic-guanylate-specific phosphodiesterase activity"/>
    <property type="evidence" value="ECO:0007669"/>
    <property type="project" value="InterPro"/>
</dbReference>
<dbReference type="RefSeq" id="WP_084274793.1">
    <property type="nucleotide sequence ID" value="NZ_AP026671.1"/>
</dbReference>
<dbReference type="Proteomes" id="UP000192602">
    <property type="component" value="Unassembled WGS sequence"/>
</dbReference>
<dbReference type="SUPFAM" id="SSF141868">
    <property type="entry name" value="EAL domain-like"/>
    <property type="match status" value="1"/>
</dbReference>
<name>A0A1W1WQP1_9BACT</name>
<proteinExistence type="predicted"/>
<dbReference type="InterPro" id="IPR035919">
    <property type="entry name" value="EAL_sf"/>
</dbReference>
<dbReference type="PANTHER" id="PTHR33121">
    <property type="entry name" value="CYCLIC DI-GMP PHOSPHODIESTERASE PDEF"/>
    <property type="match status" value="1"/>
</dbReference>
<organism evidence="3 4">
    <name type="scientific">Nitratiruptor tergarcus DSM 16512</name>
    <dbReference type="NCBI Taxonomy" id="1069081"/>
    <lineage>
        <taxon>Bacteria</taxon>
        <taxon>Pseudomonadati</taxon>
        <taxon>Campylobacterota</taxon>
        <taxon>Epsilonproteobacteria</taxon>
        <taxon>Nautiliales</taxon>
        <taxon>Nitratiruptoraceae</taxon>
        <taxon>Nitratiruptor</taxon>
    </lineage>
</organism>
<accession>A0A1W1WQP1</accession>
<dbReference type="Gene3D" id="3.30.70.270">
    <property type="match status" value="1"/>
</dbReference>
<dbReference type="NCBIfam" id="TIGR00254">
    <property type="entry name" value="GGDEF"/>
    <property type="match status" value="1"/>
</dbReference>
<dbReference type="EMBL" id="FWWZ01000001">
    <property type="protein sequence ID" value="SMC08515.1"/>
    <property type="molecule type" value="Genomic_DNA"/>
</dbReference>
<dbReference type="SUPFAM" id="SSF55073">
    <property type="entry name" value="Nucleotide cyclase"/>
    <property type="match status" value="1"/>
</dbReference>
<dbReference type="PROSITE" id="PS50887">
    <property type="entry name" value="GGDEF"/>
    <property type="match status" value="1"/>
</dbReference>
<evidence type="ECO:0000259" key="2">
    <source>
        <dbReference type="PROSITE" id="PS50887"/>
    </source>
</evidence>
<reference evidence="4" key="1">
    <citation type="submission" date="2017-04" db="EMBL/GenBank/DDBJ databases">
        <authorList>
            <person name="Varghese N."/>
            <person name="Submissions S."/>
        </authorList>
    </citation>
    <scope>NUCLEOTIDE SEQUENCE [LARGE SCALE GENOMIC DNA]</scope>
    <source>
        <strain evidence="4">DSM 16512</strain>
    </source>
</reference>
<protein>
    <submittedName>
        <fullName evidence="3">Diguanylate cyclase (GGDEF) domain-containing protein</fullName>
    </submittedName>
</protein>
<dbReference type="InterPro" id="IPR050706">
    <property type="entry name" value="Cyclic-di-GMP_PDE-like"/>
</dbReference>